<name>A0A364Y8W7_9BACT</name>
<keyword evidence="3" id="KW-1003">Cell membrane</keyword>
<dbReference type="GO" id="GO:0006417">
    <property type="term" value="P:regulation of translation"/>
    <property type="evidence" value="ECO:0007669"/>
    <property type="project" value="TreeGrafter"/>
</dbReference>
<dbReference type="PANTHER" id="PTHR37461">
    <property type="entry name" value="ANTI-SIGMA-K FACTOR RSKA"/>
    <property type="match status" value="1"/>
</dbReference>
<protein>
    <recommendedName>
        <fullName evidence="8">Regulator of SigK</fullName>
    </recommendedName>
    <alternativeName>
        <fullName evidence="7">Sigma-K anti-sigma factor RskA</fullName>
    </alternativeName>
</protein>
<proteinExistence type="predicted"/>
<organism evidence="12 13">
    <name type="scientific">Pseudochryseolinea flava</name>
    <dbReference type="NCBI Taxonomy" id="2059302"/>
    <lineage>
        <taxon>Bacteria</taxon>
        <taxon>Pseudomonadati</taxon>
        <taxon>Bacteroidota</taxon>
        <taxon>Cytophagia</taxon>
        <taxon>Cytophagales</taxon>
        <taxon>Fulvivirgaceae</taxon>
        <taxon>Pseudochryseolinea</taxon>
    </lineage>
</organism>
<dbReference type="Proteomes" id="UP000251889">
    <property type="component" value="Unassembled WGS sequence"/>
</dbReference>
<dbReference type="InterPro" id="IPR051474">
    <property type="entry name" value="Anti-sigma-K/W_factor"/>
</dbReference>
<reference evidence="12 13" key="1">
    <citation type="submission" date="2018-06" db="EMBL/GenBank/DDBJ databases">
        <title>Chryseolinea flavus sp. nov., a member of the phylum Bacteroidetes isolated from soil.</title>
        <authorList>
            <person name="Li Y."/>
            <person name="Wang J."/>
        </authorList>
    </citation>
    <scope>NUCLEOTIDE SEQUENCE [LARGE SCALE GENOMIC DNA]</scope>
    <source>
        <strain evidence="12 13">SDU1-6</strain>
    </source>
</reference>
<keyword evidence="9" id="KW-0175">Coiled coil</keyword>
<dbReference type="Pfam" id="PF10099">
    <property type="entry name" value="RskA_C"/>
    <property type="match status" value="1"/>
</dbReference>
<dbReference type="PANTHER" id="PTHR37461:SF1">
    <property type="entry name" value="ANTI-SIGMA-K FACTOR RSKA"/>
    <property type="match status" value="1"/>
</dbReference>
<dbReference type="InterPro" id="IPR018764">
    <property type="entry name" value="RskA_C"/>
</dbReference>
<evidence type="ECO:0000313" key="13">
    <source>
        <dbReference type="Proteomes" id="UP000251889"/>
    </source>
</evidence>
<dbReference type="GO" id="GO:0005886">
    <property type="term" value="C:plasma membrane"/>
    <property type="evidence" value="ECO:0007669"/>
    <property type="project" value="UniProtKB-SubCell"/>
</dbReference>
<dbReference type="RefSeq" id="WP_112744899.1">
    <property type="nucleotide sequence ID" value="NZ_QMFY01000001.1"/>
</dbReference>
<gene>
    <name evidence="12" type="ORF">DQQ10_00815</name>
</gene>
<keyword evidence="6 10" id="KW-0472">Membrane</keyword>
<evidence type="ECO:0000256" key="10">
    <source>
        <dbReference type="SAM" id="Phobius"/>
    </source>
</evidence>
<evidence type="ECO:0000256" key="4">
    <source>
        <dbReference type="ARBA" id="ARBA00022692"/>
    </source>
</evidence>
<dbReference type="AlphaFoldDB" id="A0A364Y8W7"/>
<evidence type="ECO:0000256" key="8">
    <source>
        <dbReference type="ARBA" id="ARBA00030803"/>
    </source>
</evidence>
<evidence type="ECO:0000256" key="7">
    <source>
        <dbReference type="ARBA" id="ARBA00029829"/>
    </source>
</evidence>
<feature type="transmembrane region" description="Helical" evidence="10">
    <location>
        <begin position="96"/>
        <end position="115"/>
    </location>
</feature>
<dbReference type="EMBL" id="QMFY01000001">
    <property type="protein sequence ID" value="RAW02682.1"/>
    <property type="molecule type" value="Genomic_DNA"/>
</dbReference>
<comment type="caution">
    <text evidence="12">The sequence shown here is derived from an EMBL/GenBank/DDBJ whole genome shotgun (WGS) entry which is preliminary data.</text>
</comment>
<keyword evidence="13" id="KW-1185">Reference proteome</keyword>
<feature type="coiled-coil region" evidence="9">
    <location>
        <begin position="28"/>
        <end position="55"/>
    </location>
</feature>
<evidence type="ECO:0000256" key="2">
    <source>
        <dbReference type="ARBA" id="ARBA00004236"/>
    </source>
</evidence>
<dbReference type="GO" id="GO:0016989">
    <property type="term" value="F:sigma factor antagonist activity"/>
    <property type="evidence" value="ECO:0007669"/>
    <property type="project" value="TreeGrafter"/>
</dbReference>
<evidence type="ECO:0000256" key="9">
    <source>
        <dbReference type="SAM" id="Coils"/>
    </source>
</evidence>
<evidence type="ECO:0000256" key="5">
    <source>
        <dbReference type="ARBA" id="ARBA00022989"/>
    </source>
</evidence>
<sequence>MNIHEYISSGILEAYALGELSATERSEVEKNLALYAELREELARIEEVQEQLLMSAAINPRAAVKHALFEKIDSRKEEAKVIPLHGDKPSVNPWKWVAAASVTVALIASYFAFMYRSQWVETRTQLAEVQAINERVAEQYNQVNQRLDKIEVDLDITSNPDFQRVAMTSPAAVPDGSLATVYWNKNTNEVYLDVQSLKEISQENQFQLWAIIDNKPVDAGVFDADMSGLIKMKKVANGAAMFAVTIEPRGGKESPTLSTMQVAGKVAG</sequence>
<dbReference type="Gene3D" id="1.10.10.1320">
    <property type="entry name" value="Anti-sigma factor, zinc-finger domain"/>
    <property type="match status" value="1"/>
</dbReference>
<dbReference type="InterPro" id="IPR041916">
    <property type="entry name" value="Anti_sigma_zinc_sf"/>
</dbReference>
<feature type="domain" description="Anti-sigma K factor RskA C-terminal" evidence="11">
    <location>
        <begin position="98"/>
        <end position="261"/>
    </location>
</feature>
<keyword evidence="5 10" id="KW-1133">Transmembrane helix</keyword>
<evidence type="ECO:0000256" key="3">
    <source>
        <dbReference type="ARBA" id="ARBA00022475"/>
    </source>
</evidence>
<comment type="subcellular location">
    <subcellularLocation>
        <location evidence="2">Cell membrane</location>
    </subcellularLocation>
    <subcellularLocation>
        <location evidence="1">Membrane</location>
        <topology evidence="1">Single-pass membrane protein</topology>
    </subcellularLocation>
</comment>
<accession>A0A364Y8W7</accession>
<feature type="coiled-coil region" evidence="9">
    <location>
        <begin position="126"/>
        <end position="153"/>
    </location>
</feature>
<evidence type="ECO:0000256" key="1">
    <source>
        <dbReference type="ARBA" id="ARBA00004167"/>
    </source>
</evidence>
<dbReference type="OrthoDB" id="1420916at2"/>
<evidence type="ECO:0000256" key="6">
    <source>
        <dbReference type="ARBA" id="ARBA00023136"/>
    </source>
</evidence>
<evidence type="ECO:0000313" key="12">
    <source>
        <dbReference type="EMBL" id="RAW02682.1"/>
    </source>
</evidence>
<keyword evidence="4 10" id="KW-0812">Transmembrane</keyword>
<evidence type="ECO:0000259" key="11">
    <source>
        <dbReference type="Pfam" id="PF10099"/>
    </source>
</evidence>